<evidence type="ECO:0000259" key="6">
    <source>
        <dbReference type="Pfam" id="PF13193"/>
    </source>
</evidence>
<gene>
    <name evidence="7" type="ORF">JOC94_003574</name>
</gene>
<evidence type="ECO:0000256" key="2">
    <source>
        <dbReference type="ARBA" id="ARBA00022598"/>
    </source>
</evidence>
<dbReference type="SUPFAM" id="SSF56801">
    <property type="entry name" value="Acetyl-CoA synthetase-like"/>
    <property type="match status" value="1"/>
</dbReference>
<evidence type="ECO:0000313" key="8">
    <source>
        <dbReference type="Proteomes" id="UP000823485"/>
    </source>
</evidence>
<dbReference type="NCBIfam" id="NF004837">
    <property type="entry name" value="PRK06187.1"/>
    <property type="match status" value="1"/>
</dbReference>
<dbReference type="InterPro" id="IPR020845">
    <property type="entry name" value="AMP-binding_CS"/>
</dbReference>
<evidence type="ECO:0000256" key="4">
    <source>
        <dbReference type="ARBA" id="ARBA00023098"/>
    </source>
</evidence>
<dbReference type="EMBL" id="JAFBFH010000028">
    <property type="protein sequence ID" value="MBM7716554.1"/>
    <property type="molecule type" value="Genomic_DNA"/>
</dbReference>
<dbReference type="GO" id="GO:0016874">
    <property type="term" value="F:ligase activity"/>
    <property type="evidence" value="ECO:0007669"/>
    <property type="project" value="UniProtKB-KW"/>
</dbReference>
<accession>A0ABS2RBI6</accession>
<dbReference type="InterPro" id="IPR025110">
    <property type="entry name" value="AMP-bd_C"/>
</dbReference>
<dbReference type="Gene3D" id="3.30.300.30">
    <property type="match status" value="1"/>
</dbReference>
<dbReference type="Proteomes" id="UP000823485">
    <property type="component" value="Unassembled WGS sequence"/>
</dbReference>
<dbReference type="Pfam" id="PF00501">
    <property type="entry name" value="AMP-binding"/>
    <property type="match status" value="1"/>
</dbReference>
<organism evidence="7 8">
    <name type="scientific">Siminovitchia thermophila</name>
    <dbReference type="NCBI Taxonomy" id="1245522"/>
    <lineage>
        <taxon>Bacteria</taxon>
        <taxon>Bacillati</taxon>
        <taxon>Bacillota</taxon>
        <taxon>Bacilli</taxon>
        <taxon>Bacillales</taxon>
        <taxon>Bacillaceae</taxon>
        <taxon>Siminovitchia</taxon>
    </lineage>
</organism>
<evidence type="ECO:0000256" key="3">
    <source>
        <dbReference type="ARBA" id="ARBA00022832"/>
    </source>
</evidence>
<dbReference type="Pfam" id="PF13193">
    <property type="entry name" value="AMP-binding_C"/>
    <property type="match status" value="1"/>
</dbReference>
<reference evidence="7 8" key="1">
    <citation type="submission" date="2021-01" db="EMBL/GenBank/DDBJ databases">
        <title>Genomic Encyclopedia of Type Strains, Phase IV (KMG-IV): sequencing the most valuable type-strain genomes for metagenomic binning, comparative biology and taxonomic classification.</title>
        <authorList>
            <person name="Goeker M."/>
        </authorList>
    </citation>
    <scope>NUCLEOTIDE SEQUENCE [LARGE SCALE GENOMIC DNA]</scope>
    <source>
        <strain evidence="7 8">DSM 105453</strain>
    </source>
</reference>
<keyword evidence="4" id="KW-0443">Lipid metabolism</keyword>
<comment type="caution">
    <text evidence="7">The sequence shown here is derived from an EMBL/GenBank/DDBJ whole genome shotgun (WGS) entry which is preliminary data.</text>
</comment>
<name>A0ABS2RBI6_9BACI</name>
<dbReference type="InterPro" id="IPR042099">
    <property type="entry name" value="ANL_N_sf"/>
</dbReference>
<keyword evidence="3" id="KW-0276">Fatty acid metabolism</keyword>
<comment type="similarity">
    <text evidence="1">Belongs to the ATP-dependent AMP-binding enzyme family.</text>
</comment>
<evidence type="ECO:0000256" key="1">
    <source>
        <dbReference type="ARBA" id="ARBA00006432"/>
    </source>
</evidence>
<dbReference type="Gene3D" id="3.40.50.12780">
    <property type="entry name" value="N-terminal domain of ligase-like"/>
    <property type="match status" value="1"/>
</dbReference>
<evidence type="ECO:0000259" key="5">
    <source>
        <dbReference type="Pfam" id="PF00501"/>
    </source>
</evidence>
<dbReference type="PANTHER" id="PTHR43859:SF4">
    <property type="entry name" value="BUTANOATE--COA LIGASE AAE1-RELATED"/>
    <property type="match status" value="1"/>
</dbReference>
<feature type="domain" description="AMP-dependent synthetase/ligase" evidence="5">
    <location>
        <begin position="12"/>
        <end position="385"/>
    </location>
</feature>
<dbReference type="PROSITE" id="PS00455">
    <property type="entry name" value="AMP_BINDING"/>
    <property type="match status" value="1"/>
</dbReference>
<keyword evidence="8" id="KW-1185">Reference proteome</keyword>
<dbReference type="InterPro" id="IPR045851">
    <property type="entry name" value="AMP-bd_C_sf"/>
</dbReference>
<dbReference type="RefSeq" id="WP_205179937.1">
    <property type="nucleotide sequence ID" value="NZ_JAFBFH010000028.1"/>
</dbReference>
<dbReference type="EC" id="6.2.1.-" evidence="7"/>
<protein>
    <submittedName>
        <fullName evidence="7">Fatty-acyl-CoA synthase</fullName>
        <ecNumber evidence="7">6.2.1.-</ecNumber>
    </submittedName>
</protein>
<dbReference type="PANTHER" id="PTHR43859">
    <property type="entry name" value="ACYL-ACTIVATING ENZYME"/>
    <property type="match status" value="1"/>
</dbReference>
<dbReference type="InterPro" id="IPR000873">
    <property type="entry name" value="AMP-dep_synth/lig_dom"/>
</dbReference>
<sequence>MYVPLLLTQFLDRAVKLYGSKTAVIDDERVFTYSELNERINRLSHGLKDLGVEKGDKVAYLAPNTLEMLEGFYGVFQLGAITVPLNIRLKPDDYLFILNHSESKVLFVDWELYGLIGSVRSQLNLEQIIVHGGNKIKLEENDLDYDEWVGQFPAEPFPREDIDEKDIASLLYTSGTTGNPKGVMLTHRSNYIHALQVMHHLRVSDRDVLLHVLPMFHVNGWGSPFYYTANGATQVMLRKTRPDIIYEKLQKHGVNVMHMAPTVLNSLLHYYDKNKVEIGQDVRVVIAGSAPPPSFVTRVEEDLGWEFIHVYGLTETSPLLTTSIIRAQHLDEPKEVQYRMKSKAGYQMMCTDVKVVNEQGEEVKHNGMEIGEIIVRTNGVMEGYWKNEEATNAVIKNGWFHTGDMGIVDYNGNIEIVDRKKDVIISGGENISSIEVEGVLYEHPAIVEAAVIAIPHEKWGETPHAIVVVRDGQTLTETEIITFARERLAHFKAPTSVSFVKELPKTASGKILKVNLRKEYWQSKSKLVN</sequence>
<proteinExistence type="inferred from homology"/>
<keyword evidence="2 7" id="KW-0436">Ligase</keyword>
<evidence type="ECO:0000313" key="7">
    <source>
        <dbReference type="EMBL" id="MBM7716554.1"/>
    </source>
</evidence>
<feature type="domain" description="AMP-binding enzyme C-terminal" evidence="6">
    <location>
        <begin position="435"/>
        <end position="510"/>
    </location>
</feature>